<reference evidence="1 2" key="1">
    <citation type="submission" date="2019-09" db="EMBL/GenBank/DDBJ databases">
        <title>Report of infection by Mycobacterium simiae a patient suffering from pulmonary tuberculosis.</title>
        <authorList>
            <person name="Mohanty P.S."/>
            <person name="Bansal A.K."/>
            <person name="Singh H."/>
            <person name="Sharma S."/>
            <person name="Patil S.A."/>
            <person name="Upadhaya P."/>
            <person name="Singh P.K."/>
            <person name="Kumar D."/>
            <person name="Kumar S."/>
            <person name="Singh R.K."/>
            <person name="Chaudhary B."/>
        </authorList>
    </citation>
    <scope>NUCLEOTIDE SEQUENCE [LARGE SCALE GENOMIC DNA]</scope>
    <source>
        <strain evidence="1 2">JAL-560-SIM</strain>
    </source>
</reference>
<evidence type="ECO:0000313" key="2">
    <source>
        <dbReference type="Proteomes" id="UP000324701"/>
    </source>
</evidence>
<accession>A0A5B1BMQ6</accession>
<evidence type="ECO:0000313" key="1">
    <source>
        <dbReference type="EMBL" id="KAA1248514.1"/>
    </source>
</evidence>
<name>A0A5B1BMQ6_MYCSI</name>
<dbReference type="EMBL" id="VTZN01000153">
    <property type="protein sequence ID" value="KAA1248514.1"/>
    <property type="molecule type" value="Genomic_DNA"/>
</dbReference>
<protein>
    <recommendedName>
        <fullName evidence="3">Lipoprotein LprH</fullName>
    </recommendedName>
</protein>
<dbReference type="InterPro" id="IPR038232">
    <property type="entry name" value="PknH-like_Extracell_sf"/>
</dbReference>
<keyword evidence="2" id="KW-1185">Reference proteome</keyword>
<dbReference type="OrthoDB" id="4626583at2"/>
<gene>
    <name evidence="1" type="ORF">F0Q45_20155</name>
</gene>
<dbReference type="Gene3D" id="3.40.1000.70">
    <property type="entry name" value="PknH-like extracellular domain"/>
    <property type="match status" value="1"/>
</dbReference>
<dbReference type="Proteomes" id="UP000324701">
    <property type="component" value="Unassembled WGS sequence"/>
</dbReference>
<dbReference type="AlphaFoldDB" id="A0A5B1BMQ6"/>
<organism evidence="1 2">
    <name type="scientific">Mycobacterium simiae</name>
    <name type="common">Mycobacterium habana</name>
    <dbReference type="NCBI Taxonomy" id="1784"/>
    <lineage>
        <taxon>Bacteria</taxon>
        <taxon>Bacillati</taxon>
        <taxon>Actinomycetota</taxon>
        <taxon>Actinomycetes</taxon>
        <taxon>Mycobacteriales</taxon>
        <taxon>Mycobacteriaceae</taxon>
        <taxon>Mycobacterium</taxon>
        <taxon>Mycobacterium simiae complex</taxon>
    </lineage>
</organism>
<sequence>MAAVVATLCGCTTTVAGHATRAAGQPTGPSTSVKPAPARELLLQDGDRAPFGQLTQFLVGDNYFTSAEPAECKAALLLKDSPLRPAGSSDHAEAAYNDGEQPLYAESVDVYTNTLNVHDVVWNGFRAVSECHGEAIGVSPSGKSAPMRLSYFAIPADGVLVWTMSSPRWTCDYGLAVVSRVALVLSACDFQSGFAMAEWASQRRTQLDTRA</sequence>
<proteinExistence type="predicted"/>
<evidence type="ECO:0008006" key="3">
    <source>
        <dbReference type="Google" id="ProtNLM"/>
    </source>
</evidence>
<comment type="caution">
    <text evidence="1">The sequence shown here is derived from an EMBL/GenBank/DDBJ whole genome shotgun (WGS) entry which is preliminary data.</text>
</comment>